<sequence>MQIIYPPLVEESFAYWGGIDSQEKSAVYQQMVAKGIITETGEPTMEALEQGWVKAYDEAENLSFADFLILYPVFQKMDPTVFQLIEGFWEIPVSLKEQLECQLKAGLFDYDTAVQLTEYLAER</sequence>
<comment type="caution">
    <text evidence="1">The sequence shown here is derived from an EMBL/GenBank/DDBJ whole genome shotgun (WGS) entry which is preliminary data.</text>
</comment>
<evidence type="ECO:0000313" key="1">
    <source>
        <dbReference type="EMBL" id="OJG19636.1"/>
    </source>
</evidence>
<dbReference type="AlphaFoldDB" id="A0A1L8RIQ0"/>
<dbReference type="Proteomes" id="UP000181884">
    <property type="component" value="Unassembled WGS sequence"/>
</dbReference>
<name>A0A1L8RIQ0_9ENTE</name>
<keyword evidence="2" id="KW-1185">Reference proteome</keyword>
<reference evidence="1 2" key="1">
    <citation type="submission" date="2014-12" db="EMBL/GenBank/DDBJ databases">
        <title>Draft genome sequences of 29 type strains of Enterococci.</title>
        <authorList>
            <person name="Zhong Z."/>
            <person name="Sun Z."/>
            <person name="Liu W."/>
            <person name="Zhang W."/>
            <person name="Zhang H."/>
        </authorList>
    </citation>
    <scope>NUCLEOTIDE SEQUENCE [LARGE SCALE GENOMIC DNA]</scope>
    <source>
        <strain evidence="1 2">DSM 17029</strain>
    </source>
</reference>
<dbReference type="EMBL" id="JXKH01000002">
    <property type="protein sequence ID" value="OJG19636.1"/>
    <property type="molecule type" value="Genomic_DNA"/>
</dbReference>
<evidence type="ECO:0000313" key="2">
    <source>
        <dbReference type="Proteomes" id="UP000181884"/>
    </source>
</evidence>
<accession>A0A1L8RIQ0</accession>
<proteinExistence type="predicted"/>
<gene>
    <name evidence="1" type="ORF">RU97_GL001207</name>
</gene>
<dbReference type="STRING" id="214095.RU97_GL001207"/>
<protein>
    <submittedName>
        <fullName evidence="1">Uncharacterized protein</fullName>
    </submittedName>
</protein>
<dbReference type="RefSeq" id="WP_067390584.1">
    <property type="nucleotide sequence ID" value="NZ_JXKH01000002.1"/>
</dbReference>
<organism evidence="1 2">
    <name type="scientific">Enterococcus canis</name>
    <dbReference type="NCBI Taxonomy" id="214095"/>
    <lineage>
        <taxon>Bacteria</taxon>
        <taxon>Bacillati</taxon>
        <taxon>Bacillota</taxon>
        <taxon>Bacilli</taxon>
        <taxon>Lactobacillales</taxon>
        <taxon>Enterococcaceae</taxon>
        <taxon>Enterococcus</taxon>
    </lineage>
</organism>